<feature type="transmembrane region" description="Helical" evidence="1">
    <location>
        <begin position="107"/>
        <end position="127"/>
    </location>
</feature>
<dbReference type="KEGG" id="run:DR864_09355"/>
<feature type="transmembrane region" description="Helical" evidence="1">
    <location>
        <begin position="192"/>
        <end position="210"/>
    </location>
</feature>
<dbReference type="Gene3D" id="1.25.40.10">
    <property type="entry name" value="Tetratricopeptide repeat domain"/>
    <property type="match status" value="1"/>
</dbReference>
<protein>
    <recommendedName>
        <fullName evidence="4">Tetratricopeptide repeat protein</fullName>
    </recommendedName>
</protein>
<reference evidence="2 3" key="1">
    <citation type="submission" date="2018-07" db="EMBL/GenBank/DDBJ databases">
        <title>Genome sequencing of Runella.</title>
        <authorList>
            <person name="Baek M.-G."/>
            <person name="Yi H."/>
        </authorList>
    </citation>
    <scope>NUCLEOTIDE SEQUENCE [LARGE SCALE GENOMIC DNA]</scope>
    <source>
        <strain evidence="2 3">HYN0085</strain>
    </source>
</reference>
<dbReference type="EMBL" id="CP030850">
    <property type="protein sequence ID" value="AXE17925.1"/>
    <property type="molecule type" value="Genomic_DNA"/>
</dbReference>
<dbReference type="AlphaFoldDB" id="A0A344TH04"/>
<evidence type="ECO:0008006" key="4">
    <source>
        <dbReference type="Google" id="ProtNLM"/>
    </source>
</evidence>
<dbReference type="Proteomes" id="UP000251993">
    <property type="component" value="Chromosome"/>
</dbReference>
<evidence type="ECO:0000256" key="1">
    <source>
        <dbReference type="SAM" id="Phobius"/>
    </source>
</evidence>
<feature type="transmembrane region" description="Helical" evidence="1">
    <location>
        <begin position="403"/>
        <end position="420"/>
    </location>
</feature>
<dbReference type="OrthoDB" id="973593at2"/>
<feature type="transmembrane region" description="Helical" evidence="1">
    <location>
        <begin position="358"/>
        <end position="382"/>
    </location>
</feature>
<gene>
    <name evidence="2" type="ORF">DR864_09355</name>
</gene>
<dbReference type="InterPro" id="IPR011990">
    <property type="entry name" value="TPR-like_helical_dom_sf"/>
</dbReference>
<dbReference type="SUPFAM" id="SSF48452">
    <property type="entry name" value="TPR-like"/>
    <property type="match status" value="1"/>
</dbReference>
<feature type="transmembrane region" description="Helical" evidence="1">
    <location>
        <begin position="163"/>
        <end position="180"/>
    </location>
</feature>
<feature type="transmembrane region" description="Helical" evidence="1">
    <location>
        <begin position="134"/>
        <end position="151"/>
    </location>
</feature>
<organism evidence="2 3">
    <name type="scientific">Runella rosea</name>
    <dbReference type="NCBI Taxonomy" id="2259595"/>
    <lineage>
        <taxon>Bacteria</taxon>
        <taxon>Pseudomonadati</taxon>
        <taxon>Bacteroidota</taxon>
        <taxon>Cytophagia</taxon>
        <taxon>Cytophagales</taxon>
        <taxon>Spirosomataceae</taxon>
        <taxon>Runella</taxon>
    </lineage>
</organism>
<feature type="transmembrane region" description="Helical" evidence="1">
    <location>
        <begin position="293"/>
        <end position="312"/>
    </location>
</feature>
<sequence length="849" mass="95307">MSSLIFWKNWNPSQRFLYITSLGLLAMGLMALLFFHYRGLENTVRWEVLSELDEVPVPLDSLTLSENATQDSSAIKGQATKSQILLPGKAYLLKEQFVPVQTDLPAWLVWGYWGIVLAGVVLLLSAVTVLSRRWYIGAMMAFIGLLASLHLEVLQLFGSEKALGFGIAAVLLGGVSYYLHAFRDDITIERRIFIFTALTVALAGFLSFFSKTPFTALTISSYSLVPLLIIAVVFIGWLSIEIIAGFVYIVTHPRTGFGKSSLPNFLFITGLYLFSVLLLYLKITRQTETNFLYLSPFVLYCVSLVLGIWSLAKRTETAIPFREAAVWLYVGLGLVTTGVMAFVLFTDNNPMIEVFEDAVIYSQLAMGTVFVGYIGLNFWPLFKQSKAVYKVMYKPMRIMQSQVWLIGVMGVVLLISLNRFHSIDQARAGHYNALGDLHTATQEYLLAEQYYQLALDLDFQNHKSGFSLASLALRQGDRLSAGAYFQQALHKAPTPQAYAGLSQALLNENLFFDAVFNLRKGLQTFTHSGELHNNLGYLYTRTAIADSAYYYFELAQQHAVNTDVAETNLLAFWGKALAAVDSANALSALGLTKSDFRETNLLQSTKASLSHEANRIALAQLVGEKTKVEKTGLALASDSVLSVNNFAYLYNTNQYAQDTSLAPLFRKLINTGNNGNFYNELQVAYAYAEYNRDKIAAFDILAAQTVADTSKKVALARQTLQFWLLRERTEEAATANLTKSLTTEADFLTALRKHPFSLQILQKATVFFNQRNQPKIAYQFILNALRFRRDSPELVKTYILQCIHLRLTDFAEEGLRDLFALTSFTDYQSFLKIYQSQRALIEKERGSFQ</sequence>
<feature type="transmembrane region" description="Helical" evidence="1">
    <location>
        <begin position="324"/>
        <end position="346"/>
    </location>
</feature>
<feature type="transmembrane region" description="Helical" evidence="1">
    <location>
        <begin position="222"/>
        <end position="250"/>
    </location>
</feature>
<keyword evidence="1" id="KW-0812">Transmembrane</keyword>
<keyword evidence="1" id="KW-1133">Transmembrane helix</keyword>
<evidence type="ECO:0000313" key="2">
    <source>
        <dbReference type="EMBL" id="AXE17925.1"/>
    </source>
</evidence>
<accession>A0A344TH04</accession>
<dbReference type="RefSeq" id="WP_114066710.1">
    <property type="nucleotide sequence ID" value="NZ_CP030850.1"/>
</dbReference>
<proteinExistence type="predicted"/>
<keyword evidence="3" id="KW-1185">Reference proteome</keyword>
<name>A0A344TH04_9BACT</name>
<evidence type="ECO:0000313" key="3">
    <source>
        <dbReference type="Proteomes" id="UP000251993"/>
    </source>
</evidence>
<feature type="transmembrane region" description="Helical" evidence="1">
    <location>
        <begin position="262"/>
        <end position="281"/>
    </location>
</feature>
<keyword evidence="1" id="KW-0472">Membrane</keyword>
<feature type="transmembrane region" description="Helical" evidence="1">
    <location>
        <begin position="16"/>
        <end position="37"/>
    </location>
</feature>